<protein>
    <recommendedName>
        <fullName evidence="4">Serpentine receptor class gamma</fullName>
    </recommendedName>
</protein>
<evidence type="ECO:0000256" key="1">
    <source>
        <dbReference type="SAM" id="Phobius"/>
    </source>
</evidence>
<feature type="transmembrane region" description="Helical" evidence="1">
    <location>
        <begin position="167"/>
        <end position="192"/>
    </location>
</feature>
<comment type="caution">
    <text evidence="2">The sequence shown here is derived from an EMBL/GenBank/DDBJ whole genome shotgun (WGS) entry which is preliminary data.</text>
</comment>
<feature type="transmembrane region" description="Helical" evidence="1">
    <location>
        <begin position="52"/>
        <end position="71"/>
    </location>
</feature>
<proteinExistence type="predicted"/>
<dbReference type="Proteomes" id="UP000298663">
    <property type="component" value="Unassembled WGS sequence"/>
</dbReference>
<dbReference type="EMBL" id="AZBU02000006">
    <property type="protein sequence ID" value="TKR72258.1"/>
    <property type="molecule type" value="Genomic_DNA"/>
</dbReference>
<dbReference type="OrthoDB" id="10416239at2759"/>
<keyword evidence="1" id="KW-0472">Membrane</keyword>
<sequence>MLSERTNQNILGLIHIVSAVFFTPVLARMVYILIANKEFYKYECYRIIAQQIILHVICGICYIFYGFGIILDSELWVLVKAAHFLCITSFLSIVTMTLVLAFNRFCLICRCAIPKWFTALLQLYTWILFIVVIGIMFSPLAKITLGWDKYSISYDKTVWFSANFGMFRFYYCIVVICAALIVYVLIAAYLIYRKFLWQTTSTTKTERSILIQAGLTFLCNFLTVIVYNYFYKILILTPWSKNAYALFQMTNFMYLPAIVYLVFNRKLRTQVWSCDKINIATHIFVTFSK</sequence>
<evidence type="ECO:0000313" key="2">
    <source>
        <dbReference type="EMBL" id="TKR72258.1"/>
    </source>
</evidence>
<feature type="transmembrane region" description="Helical" evidence="1">
    <location>
        <begin position="77"/>
        <end position="102"/>
    </location>
</feature>
<gene>
    <name evidence="2" type="ORF">L596_019733</name>
</gene>
<feature type="transmembrane region" description="Helical" evidence="1">
    <location>
        <begin position="123"/>
        <end position="147"/>
    </location>
</feature>
<feature type="transmembrane region" description="Helical" evidence="1">
    <location>
        <begin position="213"/>
        <end position="231"/>
    </location>
</feature>
<keyword evidence="1" id="KW-1133">Transmembrane helix</keyword>
<evidence type="ECO:0000313" key="3">
    <source>
        <dbReference type="Proteomes" id="UP000298663"/>
    </source>
</evidence>
<keyword evidence="3" id="KW-1185">Reference proteome</keyword>
<evidence type="ECO:0008006" key="4">
    <source>
        <dbReference type="Google" id="ProtNLM"/>
    </source>
</evidence>
<accession>A0A4U5MRM3</accession>
<reference evidence="2 3" key="1">
    <citation type="journal article" date="2015" name="Genome Biol.">
        <title>Comparative genomics of Steinernema reveals deeply conserved gene regulatory networks.</title>
        <authorList>
            <person name="Dillman A.R."/>
            <person name="Macchietto M."/>
            <person name="Porter C.F."/>
            <person name="Rogers A."/>
            <person name="Williams B."/>
            <person name="Antoshechkin I."/>
            <person name="Lee M.M."/>
            <person name="Goodwin Z."/>
            <person name="Lu X."/>
            <person name="Lewis E.E."/>
            <person name="Goodrich-Blair H."/>
            <person name="Stock S.P."/>
            <person name="Adams B.J."/>
            <person name="Sternberg P.W."/>
            <person name="Mortazavi A."/>
        </authorList>
    </citation>
    <scope>NUCLEOTIDE SEQUENCE [LARGE SCALE GENOMIC DNA]</scope>
    <source>
        <strain evidence="2 3">ALL</strain>
    </source>
</reference>
<feature type="transmembrane region" description="Helical" evidence="1">
    <location>
        <begin position="12"/>
        <end position="31"/>
    </location>
</feature>
<keyword evidence="1" id="KW-0812">Transmembrane</keyword>
<dbReference type="AlphaFoldDB" id="A0A4U5MRM3"/>
<feature type="transmembrane region" description="Helical" evidence="1">
    <location>
        <begin position="243"/>
        <end position="263"/>
    </location>
</feature>
<reference evidence="2 3" key="2">
    <citation type="journal article" date="2019" name="G3 (Bethesda)">
        <title>Hybrid Assembly of the Genome of the Entomopathogenic Nematode Steinernema carpocapsae Identifies the X-Chromosome.</title>
        <authorList>
            <person name="Serra L."/>
            <person name="Macchietto M."/>
            <person name="Macias-Munoz A."/>
            <person name="McGill C.J."/>
            <person name="Rodriguez I.M."/>
            <person name="Rodriguez B."/>
            <person name="Murad R."/>
            <person name="Mortazavi A."/>
        </authorList>
    </citation>
    <scope>NUCLEOTIDE SEQUENCE [LARGE SCALE GENOMIC DNA]</scope>
    <source>
        <strain evidence="2 3">ALL</strain>
    </source>
</reference>
<organism evidence="2 3">
    <name type="scientific">Steinernema carpocapsae</name>
    <name type="common">Entomopathogenic nematode</name>
    <dbReference type="NCBI Taxonomy" id="34508"/>
    <lineage>
        <taxon>Eukaryota</taxon>
        <taxon>Metazoa</taxon>
        <taxon>Ecdysozoa</taxon>
        <taxon>Nematoda</taxon>
        <taxon>Chromadorea</taxon>
        <taxon>Rhabditida</taxon>
        <taxon>Tylenchina</taxon>
        <taxon>Panagrolaimomorpha</taxon>
        <taxon>Strongyloidoidea</taxon>
        <taxon>Steinernematidae</taxon>
        <taxon>Steinernema</taxon>
    </lineage>
</organism>
<name>A0A4U5MRM3_STECR</name>